<reference evidence="9" key="1">
    <citation type="journal article" date="2020" name="Appl. Environ. Microbiol.">
        <title>Diazotrophic Anaeromyxobacter Isolates from Soils.</title>
        <authorList>
            <person name="Masuda Y."/>
            <person name="Yamanaka H."/>
            <person name="Xu Z.X."/>
            <person name="Shiratori Y."/>
            <person name="Aono T."/>
            <person name="Amachi S."/>
            <person name="Senoo K."/>
            <person name="Itoh H."/>
        </authorList>
    </citation>
    <scope>NUCLEOTIDE SEQUENCE [LARGE SCALE GENOMIC DNA]</scope>
    <source>
        <strain evidence="9">R267</strain>
    </source>
</reference>
<dbReference type="SMART" id="SM00283">
    <property type="entry name" value="MA"/>
    <property type="match status" value="1"/>
</dbReference>
<feature type="transmembrane region" description="Helical" evidence="5">
    <location>
        <begin position="12"/>
        <end position="32"/>
    </location>
</feature>
<feature type="domain" description="Methyl-accepting transducer" evidence="6">
    <location>
        <begin position="429"/>
        <end position="658"/>
    </location>
</feature>
<dbReference type="PROSITE" id="PS50111">
    <property type="entry name" value="CHEMOTAXIS_TRANSDUC_2"/>
    <property type="match status" value="1"/>
</dbReference>
<dbReference type="Pfam" id="PF18947">
    <property type="entry name" value="HAMP_2"/>
    <property type="match status" value="2"/>
</dbReference>
<dbReference type="GO" id="GO:0006935">
    <property type="term" value="P:chemotaxis"/>
    <property type="evidence" value="ECO:0007669"/>
    <property type="project" value="UniProtKB-KW"/>
</dbReference>
<dbReference type="PROSITE" id="PS50885">
    <property type="entry name" value="HAMP"/>
    <property type="match status" value="1"/>
</dbReference>
<evidence type="ECO:0000256" key="1">
    <source>
        <dbReference type="ARBA" id="ARBA00022500"/>
    </source>
</evidence>
<keyword evidence="3" id="KW-0807">Transducer</keyword>
<feature type="domain" description="HAMP" evidence="7">
    <location>
        <begin position="379"/>
        <end position="424"/>
    </location>
</feature>
<dbReference type="PANTHER" id="PTHR43531:SF11">
    <property type="entry name" value="METHYL-ACCEPTING CHEMOTAXIS PROTEIN 3"/>
    <property type="match status" value="1"/>
</dbReference>
<dbReference type="GO" id="GO:0005886">
    <property type="term" value="C:plasma membrane"/>
    <property type="evidence" value="ECO:0007669"/>
    <property type="project" value="TreeGrafter"/>
</dbReference>
<feature type="region of interest" description="Disordered" evidence="4">
    <location>
        <begin position="668"/>
        <end position="704"/>
    </location>
</feature>
<dbReference type="InterPro" id="IPR004090">
    <property type="entry name" value="Chemotax_Me-accpt_rcpt"/>
</dbReference>
<name>A0A7I9VFX6_9BACT</name>
<comment type="similarity">
    <text evidence="2">Belongs to the methyl-accepting chemotaxis (MCP) protein family.</text>
</comment>
<dbReference type="Gene3D" id="1.20.120.1530">
    <property type="match status" value="1"/>
</dbReference>
<evidence type="ECO:0000256" key="3">
    <source>
        <dbReference type="PROSITE-ProRule" id="PRU00284"/>
    </source>
</evidence>
<dbReference type="Pfam" id="PF00015">
    <property type="entry name" value="MCPsignal"/>
    <property type="match status" value="1"/>
</dbReference>
<dbReference type="Gene3D" id="1.10.287.950">
    <property type="entry name" value="Methyl-accepting chemotaxis protein"/>
    <property type="match status" value="1"/>
</dbReference>
<dbReference type="PANTHER" id="PTHR43531">
    <property type="entry name" value="PROTEIN ICFG"/>
    <property type="match status" value="1"/>
</dbReference>
<dbReference type="GO" id="GO:0004888">
    <property type="term" value="F:transmembrane signaling receptor activity"/>
    <property type="evidence" value="ECO:0007669"/>
    <property type="project" value="InterPro"/>
</dbReference>
<accession>A0A7I9VFX6</accession>
<dbReference type="SUPFAM" id="SSF58104">
    <property type="entry name" value="Methyl-accepting chemotaxis protein (MCP) signaling domain"/>
    <property type="match status" value="1"/>
</dbReference>
<dbReference type="AlphaFoldDB" id="A0A7I9VFX6"/>
<evidence type="ECO:0000256" key="5">
    <source>
        <dbReference type="SAM" id="Phobius"/>
    </source>
</evidence>
<dbReference type="PRINTS" id="PR00260">
    <property type="entry name" value="CHEMTRNSDUCR"/>
</dbReference>
<evidence type="ECO:0000256" key="2">
    <source>
        <dbReference type="ARBA" id="ARBA00029447"/>
    </source>
</evidence>
<feature type="transmembrane region" description="Helical" evidence="5">
    <location>
        <begin position="203"/>
        <end position="230"/>
    </location>
</feature>
<evidence type="ECO:0000256" key="4">
    <source>
        <dbReference type="SAM" id="MobiDB-lite"/>
    </source>
</evidence>
<dbReference type="InterPro" id="IPR003660">
    <property type="entry name" value="HAMP_dom"/>
</dbReference>
<keyword evidence="9" id="KW-1185">Reference proteome</keyword>
<keyword evidence="5" id="KW-0812">Transmembrane</keyword>
<keyword evidence="5" id="KW-1133">Transmembrane helix</keyword>
<dbReference type="Proteomes" id="UP000503640">
    <property type="component" value="Unassembled WGS sequence"/>
</dbReference>
<keyword evidence="5" id="KW-0472">Membrane</keyword>
<comment type="caution">
    <text evidence="8">The sequence shown here is derived from an EMBL/GenBank/DDBJ whole genome shotgun (WGS) entry which is preliminary data.</text>
</comment>
<proteinExistence type="inferred from homology"/>
<organism evidence="8 9">
    <name type="scientific">Anaeromyxobacter diazotrophicus</name>
    <dbReference type="NCBI Taxonomy" id="2590199"/>
    <lineage>
        <taxon>Bacteria</taxon>
        <taxon>Pseudomonadati</taxon>
        <taxon>Myxococcota</taxon>
        <taxon>Myxococcia</taxon>
        <taxon>Myxococcales</taxon>
        <taxon>Cystobacterineae</taxon>
        <taxon>Anaeromyxobacteraceae</taxon>
        <taxon>Anaeromyxobacter</taxon>
    </lineage>
</organism>
<evidence type="ECO:0000259" key="7">
    <source>
        <dbReference type="PROSITE" id="PS50885"/>
    </source>
</evidence>
<dbReference type="InterPro" id="IPR051310">
    <property type="entry name" value="MCP_chemotaxis"/>
</dbReference>
<protein>
    <recommendedName>
        <fullName evidence="10">Methyl-accepting chemotaxis sensory transducer</fullName>
    </recommendedName>
</protein>
<evidence type="ECO:0000259" key="6">
    <source>
        <dbReference type="PROSITE" id="PS50111"/>
    </source>
</evidence>
<gene>
    <name evidence="8" type="ORF">AMYX_00370</name>
</gene>
<sequence>MFRWLKTTVGRVALGFFVAGAMMLAGSALAYLGQRKVANQLETVASVHYPSALALDRLALGQMQVFRFVNGCLIRGLSAEDRQLSLDRLERGLSAVEEARRAYEALPRGARASALWQETAAPLVAWQRAVRSVMEAARARNAAEAAARAAGAEGPQLAAAEQDLYRAWYDARKALAAVDAPVQAVVQENTASLEAERRLARQVVSWCGVLMAAAVVLALAGLAAIGLTIARSTGAALRNLASETGRVRNALVEGQLQARVDPGAVAEEFRPVIAGLNEAMDAVARPLDEAIDWLVAFCAGEIPPNVEGDYRGRFDELKRGLNDLMTTVASRGRDLDALIRSAKEGQLSARADASRYRGSHRKILDHVNELLELVEAPGREARRVLEALAQRDLTVRMEGSYQGDHARMREAVNATAQALHDALGQVAEAAHQVASASGQIASSSQVVAGGASQQASALEETAASLATMTSTTAQAADHARQADALAKTAHAAATAGAAAVGQMTSSMARIRASAEGTSQIIKDIGEIAFQTNLLALNAAVEAARAGEAGRGFAVVAEEVRSLALRSKEAAHKTEELIRQAVKQAGEGDAMAREVSSQLGEIVGSVARVTEIVAELSASAKEQAAGIVQISKAVGEMDAVVQQNAASSEESSSAAEELSSQSQELAGMVATFQLSRAGQPGRAPAKTARPRRAGTDERAGNAAAR</sequence>
<dbReference type="SMART" id="SM00304">
    <property type="entry name" value="HAMP"/>
    <property type="match status" value="2"/>
</dbReference>
<evidence type="ECO:0008006" key="10">
    <source>
        <dbReference type="Google" id="ProtNLM"/>
    </source>
</evidence>
<evidence type="ECO:0000313" key="9">
    <source>
        <dbReference type="Proteomes" id="UP000503640"/>
    </source>
</evidence>
<dbReference type="RefSeq" id="WP_176062109.1">
    <property type="nucleotide sequence ID" value="NZ_BJTG01000001.1"/>
</dbReference>
<evidence type="ECO:0000313" key="8">
    <source>
        <dbReference type="EMBL" id="GEJ55296.1"/>
    </source>
</evidence>
<dbReference type="InterPro" id="IPR004089">
    <property type="entry name" value="MCPsignal_dom"/>
</dbReference>
<dbReference type="EMBL" id="BJTG01000001">
    <property type="protein sequence ID" value="GEJ55296.1"/>
    <property type="molecule type" value="Genomic_DNA"/>
</dbReference>
<dbReference type="GO" id="GO:0007165">
    <property type="term" value="P:signal transduction"/>
    <property type="evidence" value="ECO:0007669"/>
    <property type="project" value="UniProtKB-KW"/>
</dbReference>
<keyword evidence="1" id="KW-0145">Chemotaxis</keyword>